<dbReference type="AlphaFoldDB" id="A0A2A4JPV2"/>
<dbReference type="EMBL" id="NWSH01000815">
    <property type="protein sequence ID" value="PCG74077.1"/>
    <property type="molecule type" value="Genomic_DNA"/>
</dbReference>
<dbReference type="PANTHER" id="PTHR11465:SF9">
    <property type="entry name" value="CATALASE"/>
    <property type="match status" value="1"/>
</dbReference>
<dbReference type="GO" id="GO:0046872">
    <property type="term" value="F:metal ion binding"/>
    <property type="evidence" value="ECO:0007669"/>
    <property type="project" value="UniProtKB-KW"/>
</dbReference>
<evidence type="ECO:0000256" key="9">
    <source>
        <dbReference type="SAM" id="SignalP"/>
    </source>
</evidence>
<keyword evidence="4 8" id="KW-0479">Metal-binding</keyword>
<dbReference type="GO" id="GO:0042744">
    <property type="term" value="P:hydrogen peroxide catabolic process"/>
    <property type="evidence" value="ECO:0007669"/>
    <property type="project" value="UniProtKB-KW"/>
</dbReference>
<reference evidence="11" key="1">
    <citation type="submission" date="2017-09" db="EMBL/GenBank/DDBJ databases">
        <title>Contemporary evolution of a Lepidopteran species, Heliothis virescens, in response to modern agricultural practices.</title>
        <authorList>
            <person name="Fritz M.L."/>
            <person name="Deyonke A.M."/>
            <person name="Papanicolaou A."/>
            <person name="Micinski S."/>
            <person name="Westbrook J."/>
            <person name="Gould F."/>
        </authorList>
    </citation>
    <scope>NUCLEOTIDE SEQUENCE [LARGE SCALE GENOMIC DNA]</scope>
    <source>
        <strain evidence="11">HvINT-</strain>
        <tissue evidence="11">Whole body</tissue>
    </source>
</reference>
<keyword evidence="7" id="KW-0376">Hydrogen peroxide</keyword>
<dbReference type="PANTHER" id="PTHR11465">
    <property type="entry name" value="CATALASE"/>
    <property type="match status" value="1"/>
</dbReference>
<evidence type="ECO:0000256" key="7">
    <source>
        <dbReference type="ARBA" id="ARBA00023324"/>
    </source>
</evidence>
<evidence type="ECO:0000259" key="10">
    <source>
        <dbReference type="SMART" id="SM01060"/>
    </source>
</evidence>
<dbReference type="InterPro" id="IPR024711">
    <property type="entry name" value="Catalase_clade1/3"/>
</dbReference>
<comment type="cofactor">
    <cofactor evidence="8">
        <name>heme</name>
        <dbReference type="ChEBI" id="CHEBI:30413"/>
    </cofactor>
</comment>
<sequence>MRKLVACVCFFIVLANVNSYEYSNETVDAVSQQLADFRRRHPKTIGVWTKSNGDPIDIRDTLTLNSDVFNNKHHFLVNSHVDRQRIPERVVHAKGAGAYGYFEVTHDVSKYIKADVFNGIGKKTPVIGRFSTATQNLGGSDLGREMKGVALKFYTNEGNLDLLCVNIPILYKDPIDFLTFTRAFRRNPRTGIFDNTMRWDSLIMRPEFLLIILWLQSDLGIPDGYRKMNNFPIHTYEVYNKHGDEYYVKFNFRTEIGLFNLTNAQAQAIGTEDPDYFIRDLYNAIAAGDYPSWRLEMDILTKDDLTKINYNPFDITRQWRRGTYKTVTVGRLVFNRHVDNIFKDVEQAAFNPDNLVPGIVGPPDSVFKARRVFYPDTQNYRLGVNHDNIRVNAPIYDKNYNRDGYPPLLDNMQDAPNYYPNSFNGPMPYVEEARPTERLFVLQKNAADLEPMSEFYNEVVESDAHRQRIANNFASSLEGVPRDIEKKALKLLTLVDTDLGRRVKIALKIAKARAMIPQKERYDLKAQCLSTT</sequence>
<dbReference type="SMART" id="SM01060">
    <property type="entry name" value="Catalase"/>
    <property type="match status" value="1"/>
</dbReference>
<evidence type="ECO:0000256" key="5">
    <source>
        <dbReference type="ARBA" id="ARBA00023002"/>
    </source>
</evidence>
<evidence type="ECO:0000256" key="3">
    <source>
        <dbReference type="ARBA" id="ARBA00022617"/>
    </source>
</evidence>
<dbReference type="GO" id="GO:0020037">
    <property type="term" value="F:heme binding"/>
    <property type="evidence" value="ECO:0007669"/>
    <property type="project" value="InterPro"/>
</dbReference>
<dbReference type="Pfam" id="PF00199">
    <property type="entry name" value="Catalase"/>
    <property type="match status" value="1"/>
</dbReference>
<dbReference type="PIRSF" id="PIRSF038928">
    <property type="entry name" value="Catalase_clade1-3"/>
    <property type="match status" value="1"/>
</dbReference>
<dbReference type="GO" id="GO:0005777">
    <property type="term" value="C:peroxisome"/>
    <property type="evidence" value="ECO:0007669"/>
    <property type="project" value="TreeGrafter"/>
</dbReference>
<evidence type="ECO:0000256" key="2">
    <source>
        <dbReference type="ARBA" id="ARBA00022559"/>
    </source>
</evidence>
<evidence type="ECO:0000256" key="6">
    <source>
        <dbReference type="ARBA" id="ARBA00023004"/>
    </source>
</evidence>
<organism evidence="11">
    <name type="scientific">Heliothis virescens</name>
    <name type="common">Tobacco budworm moth</name>
    <dbReference type="NCBI Taxonomy" id="7102"/>
    <lineage>
        <taxon>Eukaryota</taxon>
        <taxon>Metazoa</taxon>
        <taxon>Ecdysozoa</taxon>
        <taxon>Arthropoda</taxon>
        <taxon>Hexapoda</taxon>
        <taxon>Insecta</taxon>
        <taxon>Pterygota</taxon>
        <taxon>Neoptera</taxon>
        <taxon>Endopterygota</taxon>
        <taxon>Lepidoptera</taxon>
        <taxon>Glossata</taxon>
        <taxon>Ditrysia</taxon>
        <taxon>Noctuoidea</taxon>
        <taxon>Noctuidae</taxon>
        <taxon>Heliothinae</taxon>
        <taxon>Heliothis</taxon>
    </lineage>
</organism>
<name>A0A2A4JPV2_HELVI</name>
<dbReference type="STRING" id="7102.A0A2A4JPV2"/>
<evidence type="ECO:0000256" key="8">
    <source>
        <dbReference type="PIRSR" id="PIRSR038928-2"/>
    </source>
</evidence>
<feature type="signal peptide" evidence="9">
    <location>
        <begin position="1"/>
        <end position="19"/>
    </location>
</feature>
<feature type="domain" description="Catalase core" evidence="10">
    <location>
        <begin position="49"/>
        <end position="427"/>
    </location>
</feature>
<keyword evidence="5" id="KW-0560">Oxidoreductase</keyword>
<dbReference type="GO" id="GO:0004096">
    <property type="term" value="F:catalase activity"/>
    <property type="evidence" value="ECO:0007669"/>
    <property type="project" value="UniProtKB-EC"/>
</dbReference>
<comment type="caution">
    <text evidence="11">The sequence shown here is derived from an EMBL/GenBank/DDBJ whole genome shotgun (WGS) entry which is preliminary data.</text>
</comment>
<proteinExistence type="inferred from homology"/>
<evidence type="ECO:0000256" key="1">
    <source>
        <dbReference type="ARBA" id="ARBA00005329"/>
    </source>
</evidence>
<dbReference type="InterPro" id="IPR020835">
    <property type="entry name" value="Catalase_sf"/>
</dbReference>
<keyword evidence="9" id="KW-0732">Signal</keyword>
<dbReference type="GO" id="GO:0005739">
    <property type="term" value="C:mitochondrion"/>
    <property type="evidence" value="ECO:0007669"/>
    <property type="project" value="TreeGrafter"/>
</dbReference>
<gene>
    <name evidence="11" type="ORF">B5V51_13906</name>
</gene>
<dbReference type="Pfam" id="PF06628">
    <property type="entry name" value="Catalase-rel"/>
    <property type="match status" value="1"/>
</dbReference>
<evidence type="ECO:0000313" key="11">
    <source>
        <dbReference type="EMBL" id="PCG74077.1"/>
    </source>
</evidence>
<feature type="binding site" description="axial binding residue" evidence="8">
    <location>
        <position position="374"/>
    </location>
    <ligand>
        <name>heme</name>
        <dbReference type="ChEBI" id="CHEBI:30413"/>
    </ligand>
    <ligandPart>
        <name>Fe</name>
        <dbReference type="ChEBI" id="CHEBI:18248"/>
    </ligandPart>
</feature>
<dbReference type="PRINTS" id="PR00067">
    <property type="entry name" value="CATALASE"/>
</dbReference>
<keyword evidence="3 8" id="KW-0349">Heme</keyword>
<dbReference type="Gene3D" id="2.40.180.10">
    <property type="entry name" value="Catalase core domain"/>
    <property type="match status" value="1"/>
</dbReference>
<dbReference type="InterPro" id="IPR011614">
    <property type="entry name" value="Catalase_core"/>
</dbReference>
<accession>A0A2A4JPV2</accession>
<evidence type="ECO:0000256" key="4">
    <source>
        <dbReference type="ARBA" id="ARBA00022723"/>
    </source>
</evidence>
<protein>
    <recommendedName>
        <fullName evidence="10">Catalase core domain-containing protein</fullName>
    </recommendedName>
</protein>
<dbReference type="InterPro" id="IPR018028">
    <property type="entry name" value="Catalase"/>
</dbReference>
<dbReference type="SUPFAM" id="SSF56634">
    <property type="entry name" value="Heme-dependent catalase-like"/>
    <property type="match status" value="1"/>
</dbReference>
<keyword evidence="6 8" id="KW-0408">Iron</keyword>
<comment type="similarity">
    <text evidence="1">Belongs to the catalase family.</text>
</comment>
<dbReference type="GO" id="GO:0042542">
    <property type="term" value="P:response to hydrogen peroxide"/>
    <property type="evidence" value="ECO:0007669"/>
    <property type="project" value="TreeGrafter"/>
</dbReference>
<keyword evidence="2" id="KW-0575">Peroxidase</keyword>
<dbReference type="PROSITE" id="PS51402">
    <property type="entry name" value="CATALASE_3"/>
    <property type="match status" value="1"/>
</dbReference>
<feature type="chain" id="PRO_5012765728" description="Catalase core domain-containing protein" evidence="9">
    <location>
        <begin position="20"/>
        <end position="532"/>
    </location>
</feature>
<dbReference type="InterPro" id="IPR010582">
    <property type="entry name" value="Catalase_immune_responsive"/>
</dbReference>